<evidence type="ECO:0000256" key="2">
    <source>
        <dbReference type="ARBA" id="ARBA00016956"/>
    </source>
</evidence>
<dbReference type="InterPro" id="IPR036402">
    <property type="entry name" value="EF-Ts_dimer_sf"/>
</dbReference>
<dbReference type="PANTHER" id="PTHR11741:SF0">
    <property type="entry name" value="ELONGATION FACTOR TS, MITOCHONDRIAL"/>
    <property type="match status" value="1"/>
</dbReference>
<dbReference type="KEGG" id="bgok:Pr1d_16320"/>
<dbReference type="RefSeq" id="WP_148073021.1">
    <property type="nucleotide sequence ID" value="NZ_CP042913.1"/>
</dbReference>
<dbReference type="AlphaFoldDB" id="A0A5B9Q5V1"/>
<dbReference type="GO" id="GO:0003746">
    <property type="term" value="F:translation elongation factor activity"/>
    <property type="evidence" value="ECO:0007669"/>
    <property type="project" value="UniProtKB-UniRule"/>
</dbReference>
<dbReference type="InterPro" id="IPR014039">
    <property type="entry name" value="Transl_elong_EFTs/EF1B_dimer"/>
</dbReference>
<evidence type="ECO:0000256" key="4">
    <source>
        <dbReference type="ARBA" id="ARBA00022917"/>
    </source>
</evidence>
<sequence>MPEITAAMVKKLRDETQLPMMECKAALKESEGDVEAAKRALREAGKKFMGKRQDRATEEGRIGIFASIADGVGAMVELQCESAPVAANEEFIQLAEDLAKQLATGPGAKTPEELWAQPSPSKKEMTLEDQRDELQNKIREVFRIARLERIDAPAGGFVHMAKIGVLLEVEGGTDELAKDVSLHVAAMNPRATTKEELDPEIVSKERELQKDRARQEGKPENIIEKMIEGRMKNFYAEHVLSEQPFVKDESQTVGNFAKAGGMKLKRFIRWQLGETSSSEAVDAA</sequence>
<dbReference type="CDD" id="cd14275">
    <property type="entry name" value="UBA_EF-Ts"/>
    <property type="match status" value="1"/>
</dbReference>
<keyword evidence="6" id="KW-0175">Coiled coil</keyword>
<evidence type="ECO:0000256" key="6">
    <source>
        <dbReference type="SAM" id="Coils"/>
    </source>
</evidence>
<dbReference type="InterPro" id="IPR009060">
    <property type="entry name" value="UBA-like_sf"/>
</dbReference>
<dbReference type="NCBIfam" id="TIGR00116">
    <property type="entry name" value="tsf"/>
    <property type="match status" value="1"/>
</dbReference>
<keyword evidence="3 5" id="KW-0251">Elongation factor</keyword>
<dbReference type="Gene3D" id="1.10.8.10">
    <property type="entry name" value="DNA helicase RuvA subunit, C-terminal domain"/>
    <property type="match status" value="1"/>
</dbReference>
<evidence type="ECO:0000259" key="7">
    <source>
        <dbReference type="Pfam" id="PF00889"/>
    </source>
</evidence>
<proteinExistence type="inferred from homology"/>
<accession>A0A5B9Q5V1</accession>
<evidence type="ECO:0000256" key="1">
    <source>
        <dbReference type="ARBA" id="ARBA00005532"/>
    </source>
</evidence>
<comment type="subcellular location">
    <subcellularLocation>
        <location evidence="5">Cytoplasm</location>
    </subcellularLocation>
</comment>
<dbReference type="FunFam" id="1.10.8.10:FF:000001">
    <property type="entry name" value="Elongation factor Ts"/>
    <property type="match status" value="1"/>
</dbReference>
<comment type="similarity">
    <text evidence="1 5">Belongs to the EF-Ts family.</text>
</comment>
<keyword evidence="4 5" id="KW-0648">Protein biosynthesis</keyword>
<dbReference type="Gene3D" id="3.30.479.20">
    <property type="entry name" value="Elongation factor Ts, dimerisation domain"/>
    <property type="match status" value="2"/>
</dbReference>
<evidence type="ECO:0000256" key="5">
    <source>
        <dbReference type="HAMAP-Rule" id="MF_00050"/>
    </source>
</evidence>
<keyword evidence="9" id="KW-1185">Reference proteome</keyword>
<dbReference type="Gene3D" id="1.10.286.20">
    <property type="match status" value="1"/>
</dbReference>
<comment type="caution">
    <text evidence="5">Lacks conserved residue(s) required for the propagation of feature annotation.</text>
</comment>
<feature type="coiled-coil region" evidence="6">
    <location>
        <begin position="20"/>
        <end position="47"/>
    </location>
</feature>
<gene>
    <name evidence="5 8" type="primary">tsf</name>
    <name evidence="8" type="ORF">Pr1d_16320</name>
</gene>
<dbReference type="Pfam" id="PF00889">
    <property type="entry name" value="EF_TS"/>
    <property type="match status" value="1"/>
</dbReference>
<evidence type="ECO:0000313" key="8">
    <source>
        <dbReference type="EMBL" id="QEG34357.1"/>
    </source>
</evidence>
<dbReference type="Proteomes" id="UP000323917">
    <property type="component" value="Chromosome"/>
</dbReference>
<dbReference type="SUPFAM" id="SSF54713">
    <property type="entry name" value="Elongation factor Ts (EF-Ts), dimerisation domain"/>
    <property type="match status" value="2"/>
</dbReference>
<protein>
    <recommendedName>
        <fullName evidence="2 5">Elongation factor Ts</fullName>
        <shortName evidence="5">EF-Ts</shortName>
    </recommendedName>
</protein>
<evidence type="ECO:0000256" key="3">
    <source>
        <dbReference type="ARBA" id="ARBA00022768"/>
    </source>
</evidence>
<feature type="domain" description="Translation elongation factor EFTs/EF1B dimerisation" evidence="7">
    <location>
        <begin position="73"/>
        <end position="274"/>
    </location>
</feature>
<dbReference type="HAMAP" id="MF_00050">
    <property type="entry name" value="EF_Ts"/>
    <property type="match status" value="1"/>
</dbReference>
<comment type="function">
    <text evidence="5">Associates with the EF-Tu.GDP complex and induces the exchange of GDP to GTP. It remains bound to the aminoacyl-tRNA.EF-Tu.GTP complex up to the GTP hydrolysis stage on the ribosome.</text>
</comment>
<dbReference type="PANTHER" id="PTHR11741">
    <property type="entry name" value="ELONGATION FACTOR TS"/>
    <property type="match status" value="1"/>
</dbReference>
<name>A0A5B9Q5V1_9BACT</name>
<organism evidence="8 9">
    <name type="scientific">Bythopirellula goksoeyrii</name>
    <dbReference type="NCBI Taxonomy" id="1400387"/>
    <lineage>
        <taxon>Bacteria</taxon>
        <taxon>Pseudomonadati</taxon>
        <taxon>Planctomycetota</taxon>
        <taxon>Planctomycetia</taxon>
        <taxon>Pirellulales</taxon>
        <taxon>Lacipirellulaceae</taxon>
        <taxon>Bythopirellula</taxon>
    </lineage>
</organism>
<dbReference type="SUPFAM" id="SSF46934">
    <property type="entry name" value="UBA-like"/>
    <property type="match status" value="1"/>
</dbReference>
<dbReference type="OrthoDB" id="9808348at2"/>
<dbReference type="InterPro" id="IPR001816">
    <property type="entry name" value="Transl_elong_EFTs/EF1B"/>
</dbReference>
<keyword evidence="5" id="KW-0963">Cytoplasm</keyword>
<dbReference type="GO" id="GO:0005737">
    <property type="term" value="C:cytoplasm"/>
    <property type="evidence" value="ECO:0007669"/>
    <property type="project" value="UniProtKB-SubCell"/>
</dbReference>
<dbReference type="EMBL" id="CP042913">
    <property type="protein sequence ID" value="QEG34357.1"/>
    <property type="molecule type" value="Genomic_DNA"/>
</dbReference>
<dbReference type="FunFam" id="1.10.286.20:FF:000001">
    <property type="entry name" value="Elongation factor Ts"/>
    <property type="match status" value="1"/>
</dbReference>
<reference evidence="8 9" key="1">
    <citation type="submission" date="2019-08" db="EMBL/GenBank/DDBJ databases">
        <title>Deep-cultivation of Planctomycetes and their phenomic and genomic characterization uncovers novel biology.</title>
        <authorList>
            <person name="Wiegand S."/>
            <person name="Jogler M."/>
            <person name="Boedeker C."/>
            <person name="Pinto D."/>
            <person name="Vollmers J."/>
            <person name="Rivas-Marin E."/>
            <person name="Kohn T."/>
            <person name="Peeters S.H."/>
            <person name="Heuer A."/>
            <person name="Rast P."/>
            <person name="Oberbeckmann S."/>
            <person name="Bunk B."/>
            <person name="Jeske O."/>
            <person name="Meyerdierks A."/>
            <person name="Storesund J.E."/>
            <person name="Kallscheuer N."/>
            <person name="Luecker S."/>
            <person name="Lage O.M."/>
            <person name="Pohl T."/>
            <person name="Merkel B.J."/>
            <person name="Hornburger P."/>
            <person name="Mueller R.-W."/>
            <person name="Bruemmer F."/>
            <person name="Labrenz M."/>
            <person name="Spormann A.M."/>
            <person name="Op den Camp H."/>
            <person name="Overmann J."/>
            <person name="Amann R."/>
            <person name="Jetten M.S.M."/>
            <person name="Mascher T."/>
            <person name="Medema M.H."/>
            <person name="Devos D.P."/>
            <person name="Kaster A.-K."/>
            <person name="Ovreas L."/>
            <person name="Rohde M."/>
            <person name="Galperin M.Y."/>
            <person name="Jogler C."/>
        </authorList>
    </citation>
    <scope>NUCLEOTIDE SEQUENCE [LARGE SCALE GENOMIC DNA]</scope>
    <source>
        <strain evidence="8 9">Pr1d</strain>
    </source>
</reference>
<evidence type="ECO:0000313" key="9">
    <source>
        <dbReference type="Proteomes" id="UP000323917"/>
    </source>
</evidence>